<feature type="transmembrane region" description="Helical" evidence="1">
    <location>
        <begin position="6"/>
        <end position="22"/>
    </location>
</feature>
<dbReference type="RefSeq" id="WP_133587098.1">
    <property type="nucleotide sequence ID" value="NZ_CP037953.1"/>
</dbReference>
<keyword evidence="1" id="KW-0472">Membrane</keyword>
<keyword evidence="3" id="KW-1185">Reference proteome</keyword>
<reference evidence="2 3" key="1">
    <citation type="submission" date="2019-03" db="EMBL/GenBank/DDBJ databases">
        <title>Genomic Encyclopedia of Type Strains, Phase IV (KMG-IV): sequencing the most valuable type-strain genomes for metagenomic binning, comparative biology and taxonomic classification.</title>
        <authorList>
            <person name="Goeker M."/>
        </authorList>
    </citation>
    <scope>NUCLEOTIDE SEQUENCE [LARGE SCALE GENOMIC DNA]</scope>
    <source>
        <strain evidence="2 3">DSM 103792</strain>
    </source>
</reference>
<sequence>MWSLLLPIIAVLFGIVIVVIVRQRQMAKLVERGREAQAQVVSCRVFNSNGPRTLRIRYQFRDQHGQEHHNTVTQTAADSDELKPGDPFPIVYLPDRPRISASKALIEQIKLAMKARQ</sequence>
<evidence type="ECO:0000313" key="3">
    <source>
        <dbReference type="Proteomes" id="UP000295375"/>
    </source>
</evidence>
<gene>
    <name evidence="2" type="ORF">EV696_101222</name>
</gene>
<dbReference type="AlphaFoldDB" id="A0A4R6UYS6"/>
<keyword evidence="1" id="KW-0812">Transmembrane</keyword>
<comment type="caution">
    <text evidence="2">The sequence shown here is derived from an EMBL/GenBank/DDBJ whole genome shotgun (WGS) entry which is preliminary data.</text>
</comment>
<organism evidence="2 3">
    <name type="scientific">Permianibacter aggregans</name>
    <dbReference type="NCBI Taxonomy" id="1510150"/>
    <lineage>
        <taxon>Bacteria</taxon>
        <taxon>Pseudomonadati</taxon>
        <taxon>Pseudomonadota</taxon>
        <taxon>Gammaproteobacteria</taxon>
        <taxon>Pseudomonadales</taxon>
        <taxon>Pseudomonadaceae</taxon>
        <taxon>Permianibacter</taxon>
    </lineage>
</organism>
<protein>
    <submittedName>
        <fullName evidence="2">Uncharacterized protein DUF3592</fullName>
    </submittedName>
</protein>
<evidence type="ECO:0000313" key="2">
    <source>
        <dbReference type="EMBL" id="TDQ51249.1"/>
    </source>
</evidence>
<keyword evidence="1" id="KW-1133">Transmembrane helix</keyword>
<name>A0A4R6UYS6_9GAMM</name>
<accession>A0A4R6UYS6</accession>
<dbReference type="EMBL" id="SNYM01000001">
    <property type="protein sequence ID" value="TDQ51249.1"/>
    <property type="molecule type" value="Genomic_DNA"/>
</dbReference>
<proteinExistence type="predicted"/>
<dbReference type="Proteomes" id="UP000295375">
    <property type="component" value="Unassembled WGS sequence"/>
</dbReference>
<evidence type="ECO:0000256" key="1">
    <source>
        <dbReference type="SAM" id="Phobius"/>
    </source>
</evidence>